<dbReference type="EMBL" id="BAFN01000001">
    <property type="protein sequence ID" value="GAN31623.1"/>
    <property type="molecule type" value="Genomic_DNA"/>
</dbReference>
<feature type="domain" description="SnoaL-like" evidence="1">
    <location>
        <begin position="9"/>
        <end position="121"/>
    </location>
</feature>
<protein>
    <submittedName>
        <fullName evidence="2">Dienelactone hydrolase and related enzymes</fullName>
    </submittedName>
</protein>
<dbReference type="PANTHER" id="PTHR38436">
    <property type="entry name" value="POLYKETIDE CYCLASE SNOAL-LIKE DOMAIN"/>
    <property type="match status" value="1"/>
</dbReference>
<name>A0ABQ0JSC6_9BACT</name>
<dbReference type="InterPro" id="IPR009959">
    <property type="entry name" value="Cyclase_SnoaL-like"/>
</dbReference>
<sequence>MVEMWERHTASEFEAKNVDAALATMTDEPYINNIPVMAGGVGREGVRQFYGNYFIPTLPADNEIILVSRTVGHDRIVDELVHKFTHSVEMAWILPGILPTGKHVELAVVAIVEFKDGKIASEHIYWDQASLLVQLDLIKGDNLPVSGVETARKLLDPSLPSNELIQRIGGSK</sequence>
<evidence type="ECO:0000259" key="1">
    <source>
        <dbReference type="Pfam" id="PF12680"/>
    </source>
</evidence>
<keyword evidence="3" id="KW-1185">Reference proteome</keyword>
<evidence type="ECO:0000313" key="3">
    <source>
        <dbReference type="Proteomes" id="UP000032309"/>
    </source>
</evidence>
<dbReference type="SUPFAM" id="SSF54427">
    <property type="entry name" value="NTF2-like"/>
    <property type="match status" value="1"/>
</dbReference>
<dbReference type="GO" id="GO:0016787">
    <property type="term" value="F:hydrolase activity"/>
    <property type="evidence" value="ECO:0007669"/>
    <property type="project" value="UniProtKB-KW"/>
</dbReference>
<comment type="caution">
    <text evidence="2">The sequence shown here is derived from an EMBL/GenBank/DDBJ whole genome shotgun (WGS) entry which is preliminary data.</text>
</comment>
<reference evidence="3" key="1">
    <citation type="journal article" date="2015" name="Genome Announc.">
        <title>Draft Genome Sequence of an Anaerobic Ammonium-Oxidizing Bacterium, "Candidatus Brocadia sinica".</title>
        <authorList>
            <person name="Oshiki M."/>
            <person name="Shinyako-Hata K."/>
            <person name="Satoh H."/>
            <person name="Okabe S."/>
        </authorList>
    </citation>
    <scope>NUCLEOTIDE SEQUENCE [LARGE SCALE GENOMIC DNA]</scope>
    <source>
        <strain evidence="3">JPN1</strain>
    </source>
</reference>
<evidence type="ECO:0000313" key="2">
    <source>
        <dbReference type="EMBL" id="GAN31623.1"/>
    </source>
</evidence>
<accession>A0ABQ0JSC6</accession>
<dbReference type="InterPro" id="IPR032710">
    <property type="entry name" value="NTF2-like_dom_sf"/>
</dbReference>
<dbReference type="Proteomes" id="UP000032309">
    <property type="component" value="Unassembled WGS sequence"/>
</dbReference>
<keyword evidence="2" id="KW-0378">Hydrolase</keyword>
<dbReference type="Gene3D" id="3.10.450.50">
    <property type="match status" value="1"/>
</dbReference>
<dbReference type="PANTHER" id="PTHR38436:SF3">
    <property type="entry name" value="CARBOXYMETHYLENEBUTENOLIDASE-RELATED"/>
    <property type="match status" value="1"/>
</dbReference>
<dbReference type="InterPro" id="IPR037401">
    <property type="entry name" value="SnoaL-like"/>
</dbReference>
<proteinExistence type="predicted"/>
<dbReference type="Pfam" id="PF12680">
    <property type="entry name" value="SnoaL_2"/>
    <property type="match status" value="1"/>
</dbReference>
<dbReference type="RefSeq" id="WP_052561389.1">
    <property type="nucleotide sequence ID" value="NZ_BAFN01000001.1"/>
</dbReference>
<organism evidence="2 3">
    <name type="scientific">Candidatus Brocadia sinica JPN1</name>
    <dbReference type="NCBI Taxonomy" id="1197129"/>
    <lineage>
        <taxon>Bacteria</taxon>
        <taxon>Pseudomonadati</taxon>
        <taxon>Planctomycetota</taxon>
        <taxon>Candidatus Brocadiia</taxon>
        <taxon>Candidatus Brocadiales</taxon>
        <taxon>Candidatus Brocadiaceae</taxon>
        <taxon>Candidatus Brocadia</taxon>
    </lineage>
</organism>
<gene>
    <name evidence="2" type="ORF">BROSI_A0124</name>
</gene>